<evidence type="ECO:0000256" key="2">
    <source>
        <dbReference type="ARBA" id="ARBA00022688"/>
    </source>
</evidence>
<protein>
    <recommendedName>
        <fullName evidence="4">Probable chorismate pyruvate-lyase</fullName>
        <shortName evidence="4">CL</shortName>
        <shortName evidence="4">CPL</shortName>
        <ecNumber evidence="4">4.1.3.40</ecNumber>
    </recommendedName>
</protein>
<keyword evidence="4" id="KW-0670">Pyruvate</keyword>
<dbReference type="EMBL" id="CP056030">
    <property type="protein sequence ID" value="QKZ07463.1"/>
    <property type="molecule type" value="Genomic_DNA"/>
</dbReference>
<dbReference type="PANTHER" id="PTHR38683">
    <property type="entry name" value="CHORISMATE PYRUVATE-LYASE"/>
    <property type="match status" value="1"/>
</dbReference>
<dbReference type="HAMAP" id="MF_01632">
    <property type="entry name" value="UbiC"/>
    <property type="match status" value="1"/>
</dbReference>
<keyword evidence="1 4" id="KW-0963">Cytoplasm</keyword>
<dbReference type="GO" id="GO:0008813">
    <property type="term" value="F:chorismate lyase activity"/>
    <property type="evidence" value="ECO:0007669"/>
    <property type="project" value="UniProtKB-UniRule"/>
</dbReference>
<dbReference type="RefSeq" id="WP_176572270.1">
    <property type="nucleotide sequence ID" value="NZ_CP056030.1"/>
</dbReference>
<evidence type="ECO:0000256" key="4">
    <source>
        <dbReference type="HAMAP-Rule" id="MF_01632"/>
    </source>
</evidence>
<feature type="binding site" evidence="4">
    <location>
        <position position="94"/>
    </location>
    <ligand>
        <name>substrate</name>
    </ligand>
</feature>
<reference evidence="5 6" key="1">
    <citation type="submission" date="2020-06" db="EMBL/GenBank/DDBJ databases">
        <title>Pseudomonas eucalypticola sp. nov., an endophyte of Eucalyptus dunnii leaves with biocontrol ability of eucalyptus leaf blight.</title>
        <authorList>
            <person name="Liu Y."/>
            <person name="Song Z."/>
            <person name="Zeng H."/>
            <person name="Lu M."/>
            <person name="Wang X."/>
            <person name="Lian X."/>
            <person name="Zhang Q."/>
        </authorList>
    </citation>
    <scope>NUCLEOTIDE SEQUENCE [LARGE SCALE GENOMIC DNA]</scope>
    <source>
        <strain evidence="5 6">NP-1</strain>
    </source>
</reference>
<dbReference type="Pfam" id="PF04345">
    <property type="entry name" value="Chor_lyase"/>
    <property type="match status" value="1"/>
</dbReference>
<evidence type="ECO:0000313" key="5">
    <source>
        <dbReference type="EMBL" id="QKZ07463.1"/>
    </source>
</evidence>
<dbReference type="UniPathway" id="UPA00232"/>
<keyword evidence="3 4" id="KW-0456">Lyase</keyword>
<dbReference type="GO" id="GO:0005829">
    <property type="term" value="C:cytosol"/>
    <property type="evidence" value="ECO:0007669"/>
    <property type="project" value="TreeGrafter"/>
</dbReference>
<comment type="subcellular location">
    <subcellularLocation>
        <location evidence="4">Cytoplasm</location>
    </subcellularLocation>
</comment>
<comment type="similarity">
    <text evidence="4">Belongs to the UbiC family.</text>
</comment>
<feature type="binding site" evidence="4">
    <location>
        <position position="132"/>
    </location>
    <ligand>
        <name>substrate</name>
    </ligand>
</feature>
<sequence>MHAKLADQPACRTLPTVTHAASSATAPAWLALAPTDADTFTCDWLFDQGSLTRRLTRLADGHFSVTPLLEHWQVLRDDECASLGLAPGSSGWVREVYLRGHGTPWVYARSVAGRQALEADGLALAALGSRSLGELLFTTPAFVRQPIEVGRYPDTWLPADQAHDGLWARRSRFDRGALRILVAEVFLPGLWPTAQLAAENP</sequence>
<proteinExistence type="inferred from homology"/>
<dbReference type="InterPro" id="IPR007440">
    <property type="entry name" value="Chorismate--pyruvate_lyase"/>
</dbReference>
<dbReference type="EC" id="4.1.3.40" evidence="4"/>
<keyword evidence="2 4" id="KW-0831">Ubiquinone biosynthesis</keyword>
<comment type="function">
    <text evidence="4">Removes the pyruvyl group from chorismate, with concomitant aromatization of the ring, to provide 4-hydroxybenzoate (4HB) for the ubiquinone pathway.</text>
</comment>
<dbReference type="InterPro" id="IPR028978">
    <property type="entry name" value="Chorismate_lyase_/UTRA_dom_sf"/>
</dbReference>
<dbReference type="GO" id="GO:0006744">
    <property type="term" value="P:ubiquinone biosynthetic process"/>
    <property type="evidence" value="ECO:0007669"/>
    <property type="project" value="UniProtKB-UniRule"/>
</dbReference>
<dbReference type="GO" id="GO:0042866">
    <property type="term" value="P:pyruvate biosynthetic process"/>
    <property type="evidence" value="ECO:0007669"/>
    <property type="project" value="UniProtKB-UniRule"/>
</dbReference>
<dbReference type="Gene3D" id="3.40.1410.10">
    <property type="entry name" value="Chorismate lyase-like"/>
    <property type="match status" value="1"/>
</dbReference>
<dbReference type="KEGG" id="pez:HWQ56_28240"/>
<comment type="caution">
    <text evidence="4">Lacks conserved residue(s) required for the propagation of feature annotation.</text>
</comment>
<gene>
    <name evidence="4" type="primary">ubiC</name>
    <name evidence="5" type="ORF">HWQ56_28240</name>
</gene>
<dbReference type="PANTHER" id="PTHR38683:SF1">
    <property type="entry name" value="CHORISMATE PYRUVATE-LYASE"/>
    <property type="match status" value="1"/>
</dbReference>
<organism evidence="5 6">
    <name type="scientific">Pseudomonas eucalypticola</name>
    <dbReference type="NCBI Taxonomy" id="2599595"/>
    <lineage>
        <taxon>Bacteria</taxon>
        <taxon>Pseudomonadati</taxon>
        <taxon>Pseudomonadota</taxon>
        <taxon>Gammaproteobacteria</taxon>
        <taxon>Pseudomonadales</taxon>
        <taxon>Pseudomonadaceae</taxon>
        <taxon>Pseudomonas</taxon>
    </lineage>
</organism>
<keyword evidence="6" id="KW-1185">Reference proteome</keyword>
<dbReference type="AlphaFoldDB" id="A0A7D5H9E7"/>
<evidence type="ECO:0000256" key="1">
    <source>
        <dbReference type="ARBA" id="ARBA00022490"/>
    </source>
</evidence>
<feature type="binding site" evidence="4">
    <location>
        <position position="184"/>
    </location>
    <ligand>
        <name>substrate</name>
    </ligand>
</feature>
<comment type="pathway">
    <text evidence="4">Cofactor biosynthesis; ubiquinone biosynthesis.</text>
</comment>
<evidence type="ECO:0000256" key="3">
    <source>
        <dbReference type="ARBA" id="ARBA00023239"/>
    </source>
</evidence>
<dbReference type="Proteomes" id="UP000509568">
    <property type="component" value="Chromosome"/>
</dbReference>
<dbReference type="SUPFAM" id="SSF64288">
    <property type="entry name" value="Chorismate lyase-like"/>
    <property type="match status" value="1"/>
</dbReference>
<name>A0A7D5H9E7_9PSED</name>
<comment type="catalytic activity">
    <reaction evidence="4">
        <text>chorismate = 4-hydroxybenzoate + pyruvate</text>
        <dbReference type="Rhea" id="RHEA:16505"/>
        <dbReference type="ChEBI" id="CHEBI:15361"/>
        <dbReference type="ChEBI" id="CHEBI:17879"/>
        <dbReference type="ChEBI" id="CHEBI:29748"/>
        <dbReference type="EC" id="4.1.3.40"/>
    </reaction>
</comment>
<accession>A0A7D5H9E7</accession>
<evidence type="ECO:0000313" key="6">
    <source>
        <dbReference type="Proteomes" id="UP000509568"/>
    </source>
</evidence>